<name>A0A9W8LHB5_9FUNG</name>
<feature type="region of interest" description="Disordered" evidence="1">
    <location>
        <begin position="67"/>
        <end position="88"/>
    </location>
</feature>
<organism evidence="2 3">
    <name type="scientific">Coemansia interrupta</name>
    <dbReference type="NCBI Taxonomy" id="1126814"/>
    <lineage>
        <taxon>Eukaryota</taxon>
        <taxon>Fungi</taxon>
        <taxon>Fungi incertae sedis</taxon>
        <taxon>Zoopagomycota</taxon>
        <taxon>Kickxellomycotina</taxon>
        <taxon>Kickxellomycetes</taxon>
        <taxon>Kickxellales</taxon>
        <taxon>Kickxellaceae</taxon>
        <taxon>Coemansia</taxon>
    </lineage>
</organism>
<feature type="compositionally biased region" description="Low complexity" evidence="1">
    <location>
        <begin position="71"/>
        <end position="82"/>
    </location>
</feature>
<dbReference type="EMBL" id="JANBUM010000322">
    <property type="protein sequence ID" value="KAJ2778967.1"/>
    <property type="molecule type" value="Genomic_DNA"/>
</dbReference>
<protein>
    <submittedName>
        <fullName evidence="2">Uncharacterized protein</fullName>
    </submittedName>
</protein>
<evidence type="ECO:0000256" key="1">
    <source>
        <dbReference type="SAM" id="MobiDB-lite"/>
    </source>
</evidence>
<proteinExistence type="predicted"/>
<evidence type="ECO:0000313" key="2">
    <source>
        <dbReference type="EMBL" id="KAJ2778967.1"/>
    </source>
</evidence>
<keyword evidence="3" id="KW-1185">Reference proteome</keyword>
<gene>
    <name evidence="2" type="ORF">GGI15_004020</name>
</gene>
<evidence type="ECO:0000313" key="3">
    <source>
        <dbReference type="Proteomes" id="UP001140172"/>
    </source>
</evidence>
<sequence>MSADANVDIHVFRKDINFMVMSMPTPTAVAATVSAEEYMALGSLSVIVKSWPTSVRWPKMLMSPASETHLQAQPQTGQQQPASLRGSPSLWSRLNRRVSQRCTSGSFFVHSARPQDSMGEPQSSESMGSVRSGIAIKNIIIII</sequence>
<accession>A0A9W8LHB5</accession>
<reference evidence="2" key="1">
    <citation type="submission" date="2022-07" db="EMBL/GenBank/DDBJ databases">
        <title>Phylogenomic reconstructions and comparative analyses of Kickxellomycotina fungi.</title>
        <authorList>
            <person name="Reynolds N.K."/>
            <person name="Stajich J.E."/>
            <person name="Barry K."/>
            <person name="Grigoriev I.V."/>
            <person name="Crous P."/>
            <person name="Smith M.E."/>
        </authorList>
    </citation>
    <scope>NUCLEOTIDE SEQUENCE</scope>
    <source>
        <strain evidence="2">BCRC 34489</strain>
    </source>
</reference>
<dbReference type="Proteomes" id="UP001140172">
    <property type="component" value="Unassembled WGS sequence"/>
</dbReference>
<comment type="caution">
    <text evidence="2">The sequence shown here is derived from an EMBL/GenBank/DDBJ whole genome shotgun (WGS) entry which is preliminary data.</text>
</comment>
<dbReference type="AlphaFoldDB" id="A0A9W8LHB5"/>